<organism evidence="2 3">
    <name type="scientific">Prolemur simus</name>
    <name type="common">Greater bamboo lemur</name>
    <name type="synonym">Hapalemur simus</name>
    <dbReference type="NCBI Taxonomy" id="1328070"/>
    <lineage>
        <taxon>Eukaryota</taxon>
        <taxon>Metazoa</taxon>
        <taxon>Chordata</taxon>
        <taxon>Craniata</taxon>
        <taxon>Vertebrata</taxon>
        <taxon>Euteleostomi</taxon>
        <taxon>Mammalia</taxon>
        <taxon>Eutheria</taxon>
        <taxon>Euarchontoglires</taxon>
        <taxon>Primates</taxon>
        <taxon>Strepsirrhini</taxon>
        <taxon>Lemuriformes</taxon>
        <taxon>Lemuridae</taxon>
        <taxon>Prolemur</taxon>
    </lineage>
</organism>
<evidence type="ECO:0000313" key="3">
    <source>
        <dbReference type="Proteomes" id="UP000694414"/>
    </source>
</evidence>
<name>A0A8C8YL64_PROSS</name>
<feature type="compositionally biased region" description="Basic and acidic residues" evidence="1">
    <location>
        <begin position="202"/>
        <end position="214"/>
    </location>
</feature>
<dbReference type="Ensembl" id="ENSPSMT00000001579.1">
    <property type="protein sequence ID" value="ENSPSMP00000001369.1"/>
    <property type="gene ID" value="ENSPSMG00000001031.1"/>
</dbReference>
<sequence>MAVWEAEQLASLKREDLLTPAAPRDGCTAPRSQLPGAQLYCHACLVTCPSQEAFENHCSSWEHTHMVAVDLAVPWEHRRPPTGLSKFELCPEPDLCEYGDDCTKAHSAQELREWVQRVQAAELREQAAWQDGLVPYRERLLAEYHGGSGEALVLSETVVGVSVSCDQPLVHQAREKKTRHSWVFTIHSEVRARRPSPGWRGSRGEDHTVGRRGDPGVWADTQALPLSVCVAQSRAPASLPQFPLLHTGRLLPAGAQPPARPALRTGGALPRGPVLDGLPGGSARADYLLWHL</sequence>
<dbReference type="GeneTree" id="ENSGT00390000018542"/>
<feature type="region of interest" description="Disordered" evidence="1">
    <location>
        <begin position="194"/>
        <end position="215"/>
    </location>
</feature>
<dbReference type="AlphaFoldDB" id="A0A8C8YL64"/>
<reference evidence="2" key="1">
    <citation type="submission" date="2025-08" db="UniProtKB">
        <authorList>
            <consortium name="Ensembl"/>
        </authorList>
    </citation>
    <scope>IDENTIFICATION</scope>
</reference>
<accession>A0A8C8YL64</accession>
<evidence type="ECO:0008006" key="4">
    <source>
        <dbReference type="Google" id="ProtNLM"/>
    </source>
</evidence>
<reference evidence="2" key="2">
    <citation type="submission" date="2025-09" db="UniProtKB">
        <authorList>
            <consortium name="Ensembl"/>
        </authorList>
    </citation>
    <scope>IDENTIFICATION</scope>
</reference>
<keyword evidence="3" id="KW-1185">Reference proteome</keyword>
<evidence type="ECO:0000256" key="1">
    <source>
        <dbReference type="SAM" id="MobiDB-lite"/>
    </source>
</evidence>
<evidence type="ECO:0000313" key="2">
    <source>
        <dbReference type="Ensembl" id="ENSPSMP00000001369.1"/>
    </source>
</evidence>
<dbReference type="Proteomes" id="UP000694414">
    <property type="component" value="Unplaced"/>
</dbReference>
<proteinExistence type="predicted"/>
<protein>
    <recommendedName>
        <fullName evidence="4">C3H1-type domain-containing protein</fullName>
    </recommendedName>
</protein>
<feature type="region of interest" description="Disordered" evidence="1">
    <location>
        <begin position="256"/>
        <end position="276"/>
    </location>
</feature>